<keyword evidence="6 7" id="KW-0472">Membrane</keyword>
<accession>A0ABR5A3L2</accession>
<evidence type="ECO:0000313" key="11">
    <source>
        <dbReference type="Proteomes" id="UP000054526"/>
    </source>
</evidence>
<proteinExistence type="predicted"/>
<feature type="transmembrane region" description="Helical" evidence="7">
    <location>
        <begin position="59"/>
        <end position="78"/>
    </location>
</feature>
<evidence type="ECO:0000256" key="6">
    <source>
        <dbReference type="ARBA" id="ARBA00023136"/>
    </source>
</evidence>
<dbReference type="Gene3D" id="3.40.50.300">
    <property type="entry name" value="P-loop containing nucleotide triphosphate hydrolases"/>
    <property type="match status" value="1"/>
</dbReference>
<dbReference type="Gene3D" id="1.20.1560.10">
    <property type="entry name" value="ABC transporter type 1, transmembrane domain"/>
    <property type="match status" value="1"/>
</dbReference>
<dbReference type="InterPro" id="IPR003593">
    <property type="entry name" value="AAA+_ATPase"/>
</dbReference>
<keyword evidence="5 7" id="KW-1133">Transmembrane helix</keyword>
<dbReference type="PROSITE" id="PS50893">
    <property type="entry name" value="ABC_TRANSPORTER_2"/>
    <property type="match status" value="1"/>
</dbReference>
<reference evidence="10 11" key="1">
    <citation type="submission" date="2014-12" db="EMBL/GenBank/DDBJ databases">
        <title>Draft genome sequence of Cohnella kolymensis strain B-2846.</title>
        <authorList>
            <person name="Karlyshev A.V."/>
            <person name="Kudryashova E.B."/>
        </authorList>
    </citation>
    <scope>NUCLEOTIDE SEQUENCE [LARGE SCALE GENOMIC DNA]</scope>
    <source>
        <strain evidence="10 11">VKM B-2846</strain>
    </source>
</reference>
<comment type="caution">
    <text evidence="10">The sequence shown here is derived from an EMBL/GenBank/DDBJ whole genome shotgun (WGS) entry which is preliminary data.</text>
</comment>
<evidence type="ECO:0000259" key="8">
    <source>
        <dbReference type="PROSITE" id="PS50893"/>
    </source>
</evidence>
<dbReference type="GO" id="GO:0005524">
    <property type="term" value="F:ATP binding"/>
    <property type="evidence" value="ECO:0007669"/>
    <property type="project" value="UniProtKB-KW"/>
</dbReference>
<feature type="transmembrane region" description="Helical" evidence="7">
    <location>
        <begin position="166"/>
        <end position="183"/>
    </location>
</feature>
<evidence type="ECO:0000256" key="5">
    <source>
        <dbReference type="ARBA" id="ARBA00022989"/>
    </source>
</evidence>
<feature type="transmembrane region" description="Helical" evidence="7">
    <location>
        <begin position="14"/>
        <end position="39"/>
    </location>
</feature>
<evidence type="ECO:0000256" key="3">
    <source>
        <dbReference type="ARBA" id="ARBA00022741"/>
    </source>
</evidence>
<dbReference type="SUPFAM" id="SSF52540">
    <property type="entry name" value="P-loop containing nucleoside triphosphate hydrolases"/>
    <property type="match status" value="1"/>
</dbReference>
<dbReference type="InterPro" id="IPR039421">
    <property type="entry name" value="Type_1_exporter"/>
</dbReference>
<dbReference type="SMART" id="SM00382">
    <property type="entry name" value="AAA"/>
    <property type="match status" value="1"/>
</dbReference>
<dbReference type="RefSeq" id="WP_041063557.1">
    <property type="nucleotide sequence ID" value="NZ_JXAL01000017.1"/>
</dbReference>
<dbReference type="PANTHER" id="PTHR43394">
    <property type="entry name" value="ATP-DEPENDENT PERMEASE MDL1, MITOCHONDRIAL"/>
    <property type="match status" value="1"/>
</dbReference>
<evidence type="ECO:0000256" key="2">
    <source>
        <dbReference type="ARBA" id="ARBA00022692"/>
    </source>
</evidence>
<comment type="subcellular location">
    <subcellularLocation>
        <location evidence="1">Cell membrane</location>
        <topology evidence="1">Multi-pass membrane protein</topology>
    </subcellularLocation>
</comment>
<dbReference type="InterPro" id="IPR003439">
    <property type="entry name" value="ABC_transporter-like_ATP-bd"/>
</dbReference>
<feature type="domain" description="ABC transmembrane type-1" evidence="9">
    <location>
        <begin position="19"/>
        <end position="307"/>
    </location>
</feature>
<dbReference type="InterPro" id="IPR011527">
    <property type="entry name" value="ABC1_TM_dom"/>
</dbReference>
<feature type="domain" description="ABC transporter" evidence="8">
    <location>
        <begin position="341"/>
        <end position="580"/>
    </location>
</feature>
<dbReference type="Pfam" id="PF00664">
    <property type="entry name" value="ABC_membrane"/>
    <property type="match status" value="1"/>
</dbReference>
<gene>
    <name evidence="10" type="ORF">SD71_12130</name>
</gene>
<dbReference type="PANTHER" id="PTHR43394:SF1">
    <property type="entry name" value="ATP-BINDING CASSETTE SUB-FAMILY B MEMBER 10, MITOCHONDRIAL"/>
    <property type="match status" value="1"/>
</dbReference>
<dbReference type="SUPFAM" id="SSF90123">
    <property type="entry name" value="ABC transporter transmembrane region"/>
    <property type="match status" value="1"/>
</dbReference>
<dbReference type="PROSITE" id="PS00211">
    <property type="entry name" value="ABC_TRANSPORTER_1"/>
    <property type="match status" value="1"/>
</dbReference>
<dbReference type="InterPro" id="IPR036640">
    <property type="entry name" value="ABC1_TM_sf"/>
</dbReference>
<protein>
    <submittedName>
        <fullName evidence="10">Multidrug ABC transporter ATP-binding protein</fullName>
    </submittedName>
</protein>
<evidence type="ECO:0000313" key="10">
    <source>
        <dbReference type="EMBL" id="KIL35642.1"/>
    </source>
</evidence>
<dbReference type="EMBL" id="JXAL01000017">
    <property type="protein sequence ID" value="KIL35642.1"/>
    <property type="molecule type" value="Genomic_DNA"/>
</dbReference>
<sequence length="588" mass="66270">MSSFKIYFSFVKPYWKLVLLTLVIGMVKFGIPLTMPLLMKYVVDDLLLATLPSGVKVERLSYVMLAAFALFVVIRAPIEYLRQYFAQLTTSKILYDLRNHLYVHTQKLSLRYYHNHKTGETISRMINDAEATKSIVETGMMNIWLDLFTLTLALGFMFHMDFELTLVSIAVLPFYALSVKKLYRKLKAFSKSRSQALADMQSYLHERVNGIAVTKSFTLEEKEAENFAGKNRHFLQRALALTKWNARTNAIINTLTDIAPLLVLCYGGYQVIQENITLGAFVAFFAFLDRLYTPLRRVVNASTELTQASASLERVIEFMQEPYDIMDSPGAKPIREVKGKIDFDHVFFRYQDAGDNPAGWVLNDLKLSIQPGQTIAFVGMSGGGKSSLISLIPRFYDIQHGKISVDDTDIQDITVKSLRSQIGMVLQDNILFSGSVRDNILFGNPDAGQAEIIQAAEAANAHDFVMNLPNGYDTEIGERGVKLSGGQKQRIAIARVFLKNPRILVLDEATSALDLESEHLIQDSLERLAKDRTTLIVAHRLSTITHADQIVLIENGEIKEKGTHEELMRLDGGYARLYNVQNLKEVTV</sequence>
<dbReference type="InterPro" id="IPR017871">
    <property type="entry name" value="ABC_transporter-like_CS"/>
</dbReference>
<evidence type="ECO:0000259" key="9">
    <source>
        <dbReference type="PROSITE" id="PS50929"/>
    </source>
</evidence>
<dbReference type="PROSITE" id="PS50929">
    <property type="entry name" value="ABC_TM1F"/>
    <property type="match status" value="1"/>
</dbReference>
<organism evidence="10 11">
    <name type="scientific">Cohnella kolymensis</name>
    <dbReference type="NCBI Taxonomy" id="1590652"/>
    <lineage>
        <taxon>Bacteria</taxon>
        <taxon>Bacillati</taxon>
        <taxon>Bacillota</taxon>
        <taxon>Bacilli</taxon>
        <taxon>Bacillales</taxon>
        <taxon>Paenibacillaceae</taxon>
        <taxon>Cohnella</taxon>
    </lineage>
</organism>
<dbReference type="InterPro" id="IPR027417">
    <property type="entry name" value="P-loop_NTPase"/>
</dbReference>
<keyword evidence="11" id="KW-1185">Reference proteome</keyword>
<feature type="transmembrane region" description="Helical" evidence="7">
    <location>
        <begin position="143"/>
        <end position="160"/>
    </location>
</feature>
<keyword evidence="2 7" id="KW-0812">Transmembrane</keyword>
<keyword evidence="3" id="KW-0547">Nucleotide-binding</keyword>
<evidence type="ECO:0000256" key="4">
    <source>
        <dbReference type="ARBA" id="ARBA00022840"/>
    </source>
</evidence>
<feature type="transmembrane region" description="Helical" evidence="7">
    <location>
        <begin position="250"/>
        <end position="269"/>
    </location>
</feature>
<evidence type="ECO:0000256" key="7">
    <source>
        <dbReference type="SAM" id="Phobius"/>
    </source>
</evidence>
<name>A0ABR5A3L2_9BACL</name>
<dbReference type="Pfam" id="PF00005">
    <property type="entry name" value="ABC_tran"/>
    <property type="match status" value="1"/>
</dbReference>
<dbReference type="Proteomes" id="UP000054526">
    <property type="component" value="Unassembled WGS sequence"/>
</dbReference>
<evidence type="ECO:0000256" key="1">
    <source>
        <dbReference type="ARBA" id="ARBA00004651"/>
    </source>
</evidence>
<keyword evidence="4 10" id="KW-0067">ATP-binding</keyword>